<protein>
    <submittedName>
        <fullName evidence="3">Uncharacterized protein</fullName>
    </submittedName>
</protein>
<evidence type="ECO:0000313" key="4">
    <source>
        <dbReference type="Proteomes" id="UP000249390"/>
    </source>
</evidence>
<dbReference type="InterPro" id="IPR017451">
    <property type="entry name" value="F-box-assoc_interact_dom"/>
</dbReference>
<dbReference type="InterPro" id="IPR001810">
    <property type="entry name" value="F-box_dom"/>
</dbReference>
<evidence type="ECO:0000259" key="2">
    <source>
        <dbReference type="Pfam" id="PF08268"/>
    </source>
</evidence>
<proteinExistence type="predicted"/>
<dbReference type="PANTHER" id="PTHR31672:SF13">
    <property type="entry name" value="F-BOX PROTEIN CPR30-LIKE"/>
    <property type="match status" value="1"/>
</dbReference>
<comment type="caution">
    <text evidence="3">The sequence shown here is derived from an EMBL/GenBank/DDBJ whole genome shotgun (WGS) entry which is preliminary data.</text>
</comment>
<dbReference type="EMBL" id="NQVE01000050">
    <property type="protein sequence ID" value="RAL51528.1"/>
    <property type="molecule type" value="Genomic_DNA"/>
</dbReference>
<dbReference type="Gene3D" id="1.20.1280.50">
    <property type="match status" value="1"/>
</dbReference>
<dbReference type="SUPFAM" id="SSF81383">
    <property type="entry name" value="F-box domain"/>
    <property type="match status" value="1"/>
</dbReference>
<organism evidence="3 4">
    <name type="scientific">Cuscuta australis</name>
    <dbReference type="NCBI Taxonomy" id="267555"/>
    <lineage>
        <taxon>Eukaryota</taxon>
        <taxon>Viridiplantae</taxon>
        <taxon>Streptophyta</taxon>
        <taxon>Embryophyta</taxon>
        <taxon>Tracheophyta</taxon>
        <taxon>Spermatophyta</taxon>
        <taxon>Magnoliopsida</taxon>
        <taxon>eudicotyledons</taxon>
        <taxon>Gunneridae</taxon>
        <taxon>Pentapetalae</taxon>
        <taxon>asterids</taxon>
        <taxon>lamiids</taxon>
        <taxon>Solanales</taxon>
        <taxon>Convolvulaceae</taxon>
        <taxon>Cuscuteae</taxon>
        <taxon>Cuscuta</taxon>
        <taxon>Cuscuta subgen. Grammica</taxon>
        <taxon>Cuscuta sect. Cleistogrammica</taxon>
    </lineage>
</organism>
<dbReference type="PANTHER" id="PTHR31672">
    <property type="entry name" value="BNACNNG10540D PROTEIN"/>
    <property type="match status" value="1"/>
</dbReference>
<feature type="domain" description="F-box associated beta-propeller type 3" evidence="2">
    <location>
        <begin position="118"/>
        <end position="379"/>
    </location>
</feature>
<dbReference type="NCBIfam" id="TIGR01640">
    <property type="entry name" value="F_box_assoc_1"/>
    <property type="match status" value="1"/>
</dbReference>
<dbReference type="Proteomes" id="UP000249390">
    <property type="component" value="Unassembled WGS sequence"/>
</dbReference>
<dbReference type="Pfam" id="PF00646">
    <property type="entry name" value="F-box"/>
    <property type="match status" value="1"/>
</dbReference>
<dbReference type="InterPro" id="IPR013187">
    <property type="entry name" value="F-box-assoc_dom_typ3"/>
</dbReference>
<dbReference type="InterPro" id="IPR050796">
    <property type="entry name" value="SCF_F-box_component"/>
</dbReference>
<sequence length="447" mass="51082">METGDSSYCCDMAMELLIEILIHLPLKSLIRFTIVCKSWLHLIRNDQQFAMRHYLTKTRPSPTTLMDNVDCIVEYFGKYGRRCNSTVEEDVLRLCIHSLTEKKTFRLLKKLEFGPRLNVSVSNTYHGLLCVYASSSSLRGARILLCNPAIREVVLLPLPHNLATSSLPIIAIGFDPINTNYKVVAAQPPSVFGGRGSWEVNLYSVRDGCWRSLPSIGSLDRFSSLICEPVVNANGRVINWFGYLKSTESEKGLLSFDVVDEVFFDLSMPACLCSKSWRLRHILTSRGCEACLCCSPFPTSVQKNDEHFNGINVWMLSRDEDQQKLWNKQFAFNLRDYNVVVWATNLWMNDNEVLLHVRKGGASKEEVYHYNLFADELKRTGRFGVLTNPDGYAESLISIKELMSPPSSSYLQAMRDEQEKEKDEVCFIREVGRKNTDVRWSYAFKLV</sequence>
<name>A0A328E4A5_9ASTE</name>
<dbReference type="InterPro" id="IPR036047">
    <property type="entry name" value="F-box-like_dom_sf"/>
</dbReference>
<accession>A0A328E4A5</accession>
<keyword evidence="4" id="KW-1185">Reference proteome</keyword>
<evidence type="ECO:0000259" key="1">
    <source>
        <dbReference type="Pfam" id="PF00646"/>
    </source>
</evidence>
<reference evidence="3 4" key="1">
    <citation type="submission" date="2018-06" db="EMBL/GenBank/DDBJ databases">
        <title>The Genome of Cuscuta australis (Dodder) Provides Insight into the Evolution of Plant Parasitism.</title>
        <authorList>
            <person name="Liu H."/>
        </authorList>
    </citation>
    <scope>NUCLEOTIDE SEQUENCE [LARGE SCALE GENOMIC DNA]</scope>
    <source>
        <strain evidence="4">cv. Yunnan</strain>
        <tissue evidence="3">Vines</tissue>
    </source>
</reference>
<gene>
    <name evidence="3" type="ORF">DM860_011030</name>
</gene>
<feature type="domain" description="F-box" evidence="1">
    <location>
        <begin position="13"/>
        <end position="46"/>
    </location>
</feature>
<dbReference type="Pfam" id="PF08268">
    <property type="entry name" value="FBA_3"/>
    <property type="match status" value="1"/>
</dbReference>
<evidence type="ECO:0000313" key="3">
    <source>
        <dbReference type="EMBL" id="RAL51528.1"/>
    </source>
</evidence>
<dbReference type="AlphaFoldDB" id="A0A328E4A5"/>